<evidence type="ECO:0000256" key="2">
    <source>
        <dbReference type="ARBA" id="ARBA00010617"/>
    </source>
</evidence>
<dbReference type="Pfam" id="PF01230">
    <property type="entry name" value="HIT"/>
    <property type="match status" value="1"/>
</dbReference>
<feature type="transmembrane region" description="Helical" evidence="14">
    <location>
        <begin position="454"/>
        <end position="476"/>
    </location>
</feature>
<dbReference type="SUPFAM" id="SSF54197">
    <property type="entry name" value="HIT-like"/>
    <property type="match status" value="1"/>
</dbReference>
<evidence type="ECO:0000256" key="13">
    <source>
        <dbReference type="PROSITE-ProRule" id="PRU00464"/>
    </source>
</evidence>
<keyword evidence="12" id="KW-0479">Metal-binding</keyword>
<evidence type="ECO:0000256" key="5">
    <source>
        <dbReference type="ARBA" id="ARBA00022741"/>
    </source>
</evidence>
<comment type="function">
    <text evidence="9">Cleaves A-5'-PPP-5'A to yield AMP and ADP.</text>
</comment>
<comment type="caution">
    <text evidence="17">The sequence shown here is derived from an EMBL/GenBank/DDBJ whole genome shotgun (WGS) entry which is preliminary data.</text>
</comment>
<dbReference type="InterPro" id="IPR036526">
    <property type="entry name" value="C-N_Hydrolase_sf"/>
</dbReference>
<dbReference type="PROSITE" id="PS51084">
    <property type="entry name" value="HIT_2"/>
    <property type="match status" value="1"/>
</dbReference>
<keyword evidence="18" id="KW-1185">Reference proteome</keyword>
<evidence type="ECO:0000256" key="4">
    <source>
        <dbReference type="ARBA" id="ARBA00012377"/>
    </source>
</evidence>
<protein>
    <recommendedName>
        <fullName evidence="11">Nitrilase and fragile histidine triad fusion protein NitFhit</fullName>
        <ecNumber evidence="4">3.6.1.29</ecNumber>
    </recommendedName>
</protein>
<dbReference type="InterPro" id="IPR036396">
    <property type="entry name" value="Cyt_P450_sf"/>
</dbReference>
<keyword evidence="6" id="KW-0378">Hydrolase</keyword>
<dbReference type="EMBL" id="JASAOG010000029">
    <property type="protein sequence ID" value="KAK0061666.1"/>
    <property type="molecule type" value="Genomic_DNA"/>
</dbReference>
<feature type="short sequence motif" description="Histidine triad motif" evidence="13">
    <location>
        <begin position="394"/>
        <end position="398"/>
    </location>
</feature>
<comment type="catalytic activity">
    <reaction evidence="8">
        <text>P(1),P(3)-bis(5'-adenosyl) triphosphate + H2O = AMP + ADP + 2 H(+)</text>
        <dbReference type="Rhea" id="RHEA:13893"/>
        <dbReference type="ChEBI" id="CHEBI:15377"/>
        <dbReference type="ChEBI" id="CHEBI:15378"/>
        <dbReference type="ChEBI" id="CHEBI:58529"/>
        <dbReference type="ChEBI" id="CHEBI:456215"/>
        <dbReference type="ChEBI" id="CHEBI:456216"/>
        <dbReference type="EC" id="3.6.1.29"/>
    </reaction>
</comment>
<dbReference type="CDD" id="cd20659">
    <property type="entry name" value="CYP4B_4F-like"/>
    <property type="match status" value="1"/>
</dbReference>
<evidence type="ECO:0000256" key="12">
    <source>
        <dbReference type="PIRSR" id="PIRSR602401-1"/>
    </source>
</evidence>
<dbReference type="PROSITE" id="PS00086">
    <property type="entry name" value="CYTOCHROME_P450"/>
    <property type="match status" value="1"/>
</dbReference>
<organism evidence="17 18">
    <name type="scientific">Biomphalaria pfeifferi</name>
    <name type="common">Bloodfluke planorb</name>
    <name type="synonym">Freshwater snail</name>
    <dbReference type="NCBI Taxonomy" id="112525"/>
    <lineage>
        <taxon>Eukaryota</taxon>
        <taxon>Metazoa</taxon>
        <taxon>Spiralia</taxon>
        <taxon>Lophotrochozoa</taxon>
        <taxon>Mollusca</taxon>
        <taxon>Gastropoda</taxon>
        <taxon>Heterobranchia</taxon>
        <taxon>Euthyneura</taxon>
        <taxon>Panpulmonata</taxon>
        <taxon>Hygrophila</taxon>
        <taxon>Lymnaeoidea</taxon>
        <taxon>Planorbidae</taxon>
        <taxon>Biomphalaria</taxon>
    </lineage>
</organism>
<dbReference type="PRINTS" id="PR00385">
    <property type="entry name" value="P450"/>
</dbReference>
<dbReference type="InterPro" id="IPR002401">
    <property type="entry name" value="Cyt_P450_E_grp-I"/>
</dbReference>
<dbReference type="GO" id="GO:0000166">
    <property type="term" value="F:nucleotide binding"/>
    <property type="evidence" value="ECO:0007669"/>
    <property type="project" value="UniProtKB-KW"/>
</dbReference>
<dbReference type="GO" id="GO:0004497">
    <property type="term" value="F:monooxygenase activity"/>
    <property type="evidence" value="ECO:0007669"/>
    <property type="project" value="InterPro"/>
</dbReference>
<dbReference type="GO" id="GO:0005506">
    <property type="term" value="F:iron ion binding"/>
    <property type="evidence" value="ECO:0007669"/>
    <property type="project" value="InterPro"/>
</dbReference>
<evidence type="ECO:0000313" key="17">
    <source>
        <dbReference type="EMBL" id="KAK0061666.1"/>
    </source>
</evidence>
<dbReference type="Proteomes" id="UP001233172">
    <property type="component" value="Unassembled WGS sequence"/>
</dbReference>
<comment type="similarity">
    <text evidence="10">In the N-terminal section; belongs to the UPF0012 family.</text>
</comment>
<reference evidence="17" key="1">
    <citation type="journal article" date="2023" name="PLoS Negl. Trop. Dis.">
        <title>A genome sequence for Biomphalaria pfeifferi, the major vector snail for the human-infecting parasite Schistosoma mansoni.</title>
        <authorList>
            <person name="Bu L."/>
            <person name="Lu L."/>
            <person name="Laidemitt M.R."/>
            <person name="Zhang S.M."/>
            <person name="Mutuku M."/>
            <person name="Mkoji G."/>
            <person name="Steinauer M."/>
            <person name="Loker E.S."/>
        </authorList>
    </citation>
    <scope>NUCLEOTIDE SEQUENCE</scope>
    <source>
        <strain evidence="17">KasaAsao</strain>
    </source>
</reference>
<dbReference type="FunFam" id="3.60.110.10:FF:000005">
    <property type="entry name" value="nitrilase homolog 1 isoform X1"/>
    <property type="match status" value="1"/>
</dbReference>
<feature type="domain" description="HIT" evidence="16">
    <location>
        <begin position="335"/>
        <end position="409"/>
    </location>
</feature>
<feature type="transmembrane region" description="Helical" evidence="14">
    <location>
        <begin position="520"/>
        <end position="538"/>
    </location>
</feature>
<dbReference type="SUPFAM" id="SSF56317">
    <property type="entry name" value="Carbon-nitrogen hydrolase"/>
    <property type="match status" value="1"/>
</dbReference>
<keyword evidence="7" id="KW-0511">Multifunctional enzyme</keyword>
<evidence type="ECO:0000256" key="6">
    <source>
        <dbReference type="ARBA" id="ARBA00022801"/>
    </source>
</evidence>
<keyword evidence="14" id="KW-0812">Transmembrane</keyword>
<dbReference type="InterPro" id="IPR011146">
    <property type="entry name" value="HIT-like"/>
</dbReference>
<proteinExistence type="inferred from homology"/>
<keyword evidence="5" id="KW-0547">Nucleotide-binding</keyword>
<evidence type="ECO:0000259" key="15">
    <source>
        <dbReference type="PROSITE" id="PS50263"/>
    </source>
</evidence>
<evidence type="ECO:0000256" key="9">
    <source>
        <dbReference type="ARBA" id="ARBA00057461"/>
    </source>
</evidence>
<dbReference type="PROSITE" id="PS50263">
    <property type="entry name" value="CN_HYDROLASE"/>
    <property type="match status" value="1"/>
</dbReference>
<dbReference type="PANTHER" id="PTHR24291">
    <property type="entry name" value="CYTOCHROME P450 FAMILY 4"/>
    <property type="match status" value="1"/>
</dbReference>
<evidence type="ECO:0000313" key="18">
    <source>
        <dbReference type="Proteomes" id="UP001233172"/>
    </source>
</evidence>
<dbReference type="PROSITE" id="PS00892">
    <property type="entry name" value="HIT_1"/>
    <property type="match status" value="1"/>
</dbReference>
<evidence type="ECO:0000259" key="16">
    <source>
        <dbReference type="PROSITE" id="PS51084"/>
    </source>
</evidence>
<dbReference type="Gene3D" id="1.10.630.10">
    <property type="entry name" value="Cytochrome P450"/>
    <property type="match status" value="1"/>
</dbReference>
<dbReference type="Gene3D" id="3.60.110.10">
    <property type="entry name" value="Carbon-nitrogen hydrolase"/>
    <property type="match status" value="1"/>
</dbReference>
<dbReference type="GO" id="GO:0016705">
    <property type="term" value="F:oxidoreductase activity, acting on paired donors, with incorporation or reduction of molecular oxygen"/>
    <property type="evidence" value="ECO:0007669"/>
    <property type="project" value="InterPro"/>
</dbReference>
<dbReference type="InterPro" id="IPR045254">
    <property type="entry name" value="Nit1/2_C-N_Hydrolase"/>
</dbReference>
<dbReference type="Gene3D" id="3.30.428.10">
    <property type="entry name" value="HIT-like"/>
    <property type="match status" value="1"/>
</dbReference>
<gene>
    <name evidence="17" type="ORF">Bpfe_009048</name>
</gene>
<keyword evidence="12" id="KW-0408">Iron</keyword>
<comment type="similarity">
    <text evidence="2">Belongs to the cytochrome P450 family.</text>
</comment>
<reference evidence="17" key="2">
    <citation type="submission" date="2023-04" db="EMBL/GenBank/DDBJ databases">
        <authorList>
            <person name="Bu L."/>
            <person name="Lu L."/>
            <person name="Laidemitt M.R."/>
            <person name="Zhang S.M."/>
            <person name="Mutuku M."/>
            <person name="Mkoji G."/>
            <person name="Steinauer M."/>
            <person name="Loker E.S."/>
        </authorList>
    </citation>
    <scope>NUCLEOTIDE SEQUENCE</scope>
    <source>
        <strain evidence="17">KasaAsao</strain>
        <tissue evidence="17">Whole Snail</tissue>
    </source>
</reference>
<dbReference type="Pfam" id="PF00795">
    <property type="entry name" value="CN_hydrolase"/>
    <property type="match status" value="1"/>
</dbReference>
<comment type="cofactor">
    <cofactor evidence="1">
        <name>Mn(2+)</name>
        <dbReference type="ChEBI" id="CHEBI:29035"/>
    </cofactor>
</comment>
<dbReference type="PRINTS" id="PR00463">
    <property type="entry name" value="EP450I"/>
</dbReference>
<dbReference type="EC" id="3.6.1.29" evidence="4"/>
<evidence type="ECO:0000256" key="10">
    <source>
        <dbReference type="ARBA" id="ARBA00061127"/>
    </source>
</evidence>
<dbReference type="InterPro" id="IPR036265">
    <property type="entry name" value="HIT-like_sf"/>
</dbReference>
<dbReference type="GO" id="GO:0020037">
    <property type="term" value="F:heme binding"/>
    <property type="evidence" value="ECO:0007669"/>
    <property type="project" value="InterPro"/>
</dbReference>
<evidence type="ECO:0000256" key="14">
    <source>
        <dbReference type="SAM" id="Phobius"/>
    </source>
</evidence>
<dbReference type="InterPro" id="IPR019808">
    <property type="entry name" value="Histidine_triad_CS"/>
</dbReference>
<dbReference type="PROSITE" id="PS01227">
    <property type="entry name" value="UPF0012"/>
    <property type="match status" value="1"/>
</dbReference>
<dbReference type="SUPFAM" id="SSF48264">
    <property type="entry name" value="Cytochrome P450"/>
    <property type="match status" value="1"/>
</dbReference>
<evidence type="ECO:0000256" key="11">
    <source>
        <dbReference type="ARBA" id="ARBA00069577"/>
    </source>
</evidence>
<keyword evidence="12" id="KW-0349">Heme</keyword>
<evidence type="ECO:0000256" key="3">
    <source>
        <dbReference type="ARBA" id="ARBA00011881"/>
    </source>
</evidence>
<dbReference type="GO" id="GO:0016811">
    <property type="term" value="F:hydrolase activity, acting on carbon-nitrogen (but not peptide) bonds, in linear amides"/>
    <property type="evidence" value="ECO:0007669"/>
    <property type="project" value="InterPro"/>
</dbReference>
<dbReference type="PANTHER" id="PTHR24291:SF201">
    <property type="entry name" value="CYTOCHROME P450, FAMILY 4, SUBFAMILY B, POLYPEPTIDE 7"/>
    <property type="match status" value="1"/>
</dbReference>
<comment type="cofactor">
    <cofactor evidence="12">
        <name>heme</name>
        <dbReference type="ChEBI" id="CHEBI:30413"/>
    </cofactor>
</comment>
<dbReference type="InterPro" id="IPR001110">
    <property type="entry name" value="UPF0012_CS"/>
</dbReference>
<name>A0AAD8BVY2_BIOPF</name>
<dbReference type="GO" id="GO:0047710">
    <property type="term" value="F:bis(5'-adenosyl)-triphosphatase activity"/>
    <property type="evidence" value="ECO:0007669"/>
    <property type="project" value="UniProtKB-EC"/>
</dbReference>
<dbReference type="FunFam" id="3.30.428.10:FF:000011">
    <property type="entry name" value="Fragile histidine triad"/>
    <property type="match status" value="1"/>
</dbReference>
<dbReference type="AlphaFoldDB" id="A0AAD8BVY2"/>
<dbReference type="InterPro" id="IPR017972">
    <property type="entry name" value="Cyt_P450_CS"/>
</dbReference>
<accession>A0AAD8BVY2</accession>
<dbReference type="InterPro" id="IPR003010">
    <property type="entry name" value="C-N_Hydrolase"/>
</dbReference>
<dbReference type="InterPro" id="IPR050196">
    <property type="entry name" value="Cytochrome_P450_Monoox"/>
</dbReference>
<sequence>MAAFSQGNTARQKSLIAVCQMTATSQKNDNVQTILNLVSKASAMGAQMVFLPEACDYIGESKEQSLDLSEPITGTFLQEMKTAAVQNKVWLSIGGYHQKGPDTEKVPKIINTHVIINDQGNIQNAYGKTHLFDVDIPGKVRLCESDSVIPGTKIVPPVPTPIGRIGLAICYDMRFPELALSLAQQGAQIITYPSAFTQTTGMAHWESILRARAIETQCYVVAAAQTGKHNVKRSSYGHAMVVDPWGAIIAQCSEGVGLCLAEIDLVYVAKVRNEMPVWQHRRTDLYGRVTALHSDSSIISPEEQDSYQFGHVIIKSSQVFYRTLLSLAFVNIKPVLPGPPIRPVERLSDLSPAEVTDLFMTVQQVVNTVKKCFDVPSSTIAVQDGVGAGQTVKHVHVHVVPRKQGDLANNDDIYDHLENHDKWWSETRTVQSEKDMATQSQRLRLLQSHSKEMILTYTACAILAYFLIKYMINFFAYRRAYFKLPTPPGYSYVTGTMHLYPGNNEEGLASELEMAKKHKYFHLWWAGPLLPIVVAYHPDVLRHILKSSAPKPRSKILATTYDMGVPWLGEGLILSNGLGWARNRRLLTPAFHFDILKPYIEVYNQCADILIEKIEEQSKQGKSFDIYSLLHRHALDVILRCSFSYKSDCQNFDLKDNIASVISELNTLWSDRSISPHFYDHIECLYCLTSHGKRFYHLCSVAHKASEEIIEKRKQELIANPDLVSNHKCKDFLDILLTAKDEDGQGLSALEIRNEVDTFYFAGHDTTASSMTWILYTLAGHPEYQEKVYQEVINVLEGREYIEWNDLQKLEFTTMCIKESLRLHGGVPGIERRTTEDYTIHGLTIPAGTRLTIQLFLLHHNPHLWEEPEQFKPERFHPDNLKTIDPFQFVPFSAGPRNCIGQNFALNEMKTTISRLIKNFKITLDDSHVVRRVPYVTMQPENGVLIYATPR</sequence>
<evidence type="ECO:0000256" key="1">
    <source>
        <dbReference type="ARBA" id="ARBA00001936"/>
    </source>
</evidence>
<evidence type="ECO:0000256" key="7">
    <source>
        <dbReference type="ARBA" id="ARBA00023268"/>
    </source>
</evidence>
<keyword evidence="14" id="KW-0472">Membrane</keyword>
<dbReference type="InterPro" id="IPR001128">
    <property type="entry name" value="Cyt_P450"/>
</dbReference>
<feature type="binding site" description="axial binding residue" evidence="12">
    <location>
        <position position="899"/>
    </location>
    <ligand>
        <name>heme</name>
        <dbReference type="ChEBI" id="CHEBI:30413"/>
    </ligand>
    <ligandPart>
        <name>Fe</name>
        <dbReference type="ChEBI" id="CHEBI:18248"/>
    </ligandPart>
</feature>
<dbReference type="CDD" id="cd07572">
    <property type="entry name" value="nit"/>
    <property type="match status" value="1"/>
</dbReference>
<feature type="domain" description="CN hydrolase" evidence="15">
    <location>
        <begin position="14"/>
        <end position="265"/>
    </location>
</feature>
<evidence type="ECO:0000256" key="8">
    <source>
        <dbReference type="ARBA" id="ARBA00047780"/>
    </source>
</evidence>
<comment type="subunit">
    <text evidence="3">Homotetramer.</text>
</comment>
<keyword evidence="14" id="KW-1133">Transmembrane helix</keyword>
<dbReference type="Pfam" id="PF00067">
    <property type="entry name" value="p450"/>
    <property type="match status" value="1"/>
</dbReference>